<comment type="caution">
    <text evidence="1">The sequence shown here is derived from an EMBL/GenBank/DDBJ whole genome shotgun (WGS) entry which is preliminary data.</text>
</comment>
<keyword evidence="2" id="KW-1185">Reference proteome</keyword>
<reference evidence="2" key="1">
    <citation type="journal article" date="2024" name="Front. Bioeng. Biotechnol.">
        <title>Genome-scale model development and genomic sequencing of the oleaginous clade Lipomyces.</title>
        <authorList>
            <person name="Czajka J.J."/>
            <person name="Han Y."/>
            <person name="Kim J."/>
            <person name="Mondo S.J."/>
            <person name="Hofstad B.A."/>
            <person name="Robles A."/>
            <person name="Haridas S."/>
            <person name="Riley R."/>
            <person name="LaButti K."/>
            <person name="Pangilinan J."/>
            <person name="Andreopoulos W."/>
            <person name="Lipzen A."/>
            <person name="Yan J."/>
            <person name="Wang M."/>
            <person name="Ng V."/>
            <person name="Grigoriev I.V."/>
            <person name="Spatafora J.W."/>
            <person name="Magnuson J.K."/>
            <person name="Baker S.E."/>
            <person name="Pomraning K.R."/>
        </authorList>
    </citation>
    <scope>NUCLEOTIDE SEQUENCE [LARGE SCALE GENOMIC DNA]</scope>
    <source>
        <strain evidence="2">CBS 10300</strain>
    </source>
</reference>
<evidence type="ECO:0000313" key="1">
    <source>
        <dbReference type="EMBL" id="KAK9321932.1"/>
    </source>
</evidence>
<organism evidence="1 2">
    <name type="scientific">Lipomyces orientalis</name>
    <dbReference type="NCBI Taxonomy" id="1233043"/>
    <lineage>
        <taxon>Eukaryota</taxon>
        <taxon>Fungi</taxon>
        <taxon>Dikarya</taxon>
        <taxon>Ascomycota</taxon>
        <taxon>Saccharomycotina</taxon>
        <taxon>Lipomycetes</taxon>
        <taxon>Lipomycetales</taxon>
        <taxon>Lipomycetaceae</taxon>
        <taxon>Lipomyces</taxon>
    </lineage>
</organism>
<name>A0ACC3TL96_9ASCO</name>
<protein>
    <submittedName>
        <fullName evidence="1">Rab-GTPase-TBC domain-containing protein</fullName>
    </submittedName>
</protein>
<gene>
    <name evidence="1" type="ORF">V1517DRAFT_325072</name>
</gene>
<proteinExistence type="predicted"/>
<accession>A0ACC3TL96</accession>
<sequence>MAWMPHTSRVHPEDIQPFKHNCDLHLIWSFHRFVHIQPFSSFTDGPVLMSSVTGDFAPDVPATGANAPPGESVESPMPTSNASNEPTETDDIVHLSSQFDISDEIQPVNGLLKSFQADASTDNTEAGEFEDAVDLRSPRSERDLTSPIESPVEGTESMSPEEPQIGNADPNTINGDAVGVGHMQEEAEGTNEGESEPKPATPRGIESTGEEAHLTEAKSTTSLSELAEVEPVPIEKLDEINLNEDTAVTATGTANVSNVTDPTVYPTATVQSAGVLPPPLPPRNPNKKSPFSWLRSNSKDKEKESVTEGTPPPIPPRKSKKQPIDDAQPMSRRPSQASHANSSTASETAVPNYELLLSRVDANRDDLQRKEQSEKEAHMAGTQKLQEEFEKLRQSKSYNGAESDDDLAAIEWEFWTSIVADYPNMARSHPSELTRAVQNGLPPPLRGTIWQLMASSKSQLLEDVYSSLLTENSPHEKGIRRDISRTSFAKTANHDALFNVIKAYSLWDPEVGYIQGMAFIAVPLILNMKEEEAFCLLVDLMKIYTLRDLFLPDMPGLHIRLYQFDRVIEDTIPAVHVHLARQGVLSSMYASQWFLTFFAYKFPLPIVLRIFDIVVAEGLEAILRFGVALLRRNADAIVDLDFDALVNFLKNGLFDVYVDCESSTKHSNKSPSIFKGSSNSQSQETTYRVNELVADAYAVKILPATLKKYEAEYIELHRAEVERMEEVENLRTLNGQLTLQIKRLENSLATLNREHIEVANEMVQGKVEIEKLKDENTDLKAENEDLKTKHAELQERIEALPAEVEAQMEAKVKEEMDSLMARNLEVMNLNQTLEDQMASLEKELVDTKVQYASVCDNGF</sequence>
<evidence type="ECO:0000313" key="2">
    <source>
        <dbReference type="Proteomes" id="UP001489719"/>
    </source>
</evidence>
<dbReference type="Proteomes" id="UP001489719">
    <property type="component" value="Unassembled WGS sequence"/>
</dbReference>
<dbReference type="EMBL" id="MU970087">
    <property type="protein sequence ID" value="KAK9321932.1"/>
    <property type="molecule type" value="Genomic_DNA"/>
</dbReference>